<evidence type="ECO:0000256" key="5">
    <source>
        <dbReference type="RuleBase" id="RU364054"/>
    </source>
</evidence>
<dbReference type="GO" id="GO:0004657">
    <property type="term" value="F:proline dehydrogenase activity"/>
    <property type="evidence" value="ECO:0007669"/>
    <property type="project" value="UniProtKB-EC"/>
</dbReference>
<keyword evidence="5" id="KW-0285">Flavoprotein</keyword>
<dbReference type="AlphaFoldDB" id="A0AA38LZ76"/>
<keyword evidence="3 5" id="KW-0560">Oxidoreductase</keyword>
<dbReference type="PANTHER" id="PTHR13914">
    <property type="entry name" value="PROLINE OXIDASE"/>
    <property type="match status" value="1"/>
</dbReference>
<dbReference type="SUPFAM" id="SSF51730">
    <property type="entry name" value="FAD-linked oxidoreductase"/>
    <property type="match status" value="1"/>
</dbReference>
<evidence type="ECO:0000313" key="8">
    <source>
        <dbReference type="Proteomes" id="UP001168821"/>
    </source>
</evidence>
<comment type="function">
    <text evidence="5">Converts proline to delta-1-pyrroline-5-carboxylate.</text>
</comment>
<feature type="domain" description="EF-hand" evidence="6">
    <location>
        <begin position="269"/>
        <end position="304"/>
    </location>
</feature>
<comment type="catalytic activity">
    <reaction evidence="5">
        <text>L-proline + a quinone = (S)-1-pyrroline-5-carboxylate + a quinol + H(+)</text>
        <dbReference type="Rhea" id="RHEA:23784"/>
        <dbReference type="ChEBI" id="CHEBI:15378"/>
        <dbReference type="ChEBI" id="CHEBI:17388"/>
        <dbReference type="ChEBI" id="CHEBI:24646"/>
        <dbReference type="ChEBI" id="CHEBI:60039"/>
        <dbReference type="ChEBI" id="CHEBI:132124"/>
        <dbReference type="EC" id="1.5.5.2"/>
    </reaction>
</comment>
<feature type="non-terminal residue" evidence="7">
    <location>
        <position position="1"/>
    </location>
</feature>
<dbReference type="EC" id="1.5.5.2" evidence="5"/>
<dbReference type="InterPro" id="IPR002872">
    <property type="entry name" value="Proline_DH_dom"/>
</dbReference>
<dbReference type="PROSITE" id="PS50222">
    <property type="entry name" value="EF_HAND_2"/>
    <property type="match status" value="1"/>
</dbReference>
<evidence type="ECO:0000256" key="2">
    <source>
        <dbReference type="ARBA" id="ARBA00005869"/>
    </source>
</evidence>
<evidence type="ECO:0000256" key="4">
    <source>
        <dbReference type="ARBA" id="ARBA00023062"/>
    </source>
</evidence>
<comment type="pathway">
    <text evidence="1">Amino-acid degradation; L-proline degradation into L-glutamate; L-glutamate from L-proline: step 1/2.</text>
</comment>
<dbReference type="Pfam" id="PF01619">
    <property type="entry name" value="Pro_dh"/>
    <property type="match status" value="1"/>
</dbReference>
<accession>A0AA38LZ76</accession>
<evidence type="ECO:0000313" key="7">
    <source>
        <dbReference type="EMBL" id="KAJ3616096.1"/>
    </source>
</evidence>
<gene>
    <name evidence="7" type="ORF">Zmor_012063</name>
</gene>
<evidence type="ECO:0000256" key="1">
    <source>
        <dbReference type="ARBA" id="ARBA00004739"/>
    </source>
</evidence>
<dbReference type="EMBL" id="JALNTZ010003740">
    <property type="protein sequence ID" value="KAJ3616096.1"/>
    <property type="molecule type" value="Genomic_DNA"/>
</dbReference>
<dbReference type="GO" id="GO:0010133">
    <property type="term" value="P:L-proline catabolic process to L-glutamate"/>
    <property type="evidence" value="ECO:0007669"/>
    <property type="project" value="TreeGrafter"/>
</dbReference>
<dbReference type="GO" id="GO:0005739">
    <property type="term" value="C:mitochondrion"/>
    <property type="evidence" value="ECO:0007669"/>
    <property type="project" value="TreeGrafter"/>
</dbReference>
<keyword evidence="5" id="KW-0274">FAD</keyword>
<organism evidence="7 8">
    <name type="scientific">Zophobas morio</name>
    <dbReference type="NCBI Taxonomy" id="2755281"/>
    <lineage>
        <taxon>Eukaryota</taxon>
        <taxon>Metazoa</taxon>
        <taxon>Ecdysozoa</taxon>
        <taxon>Arthropoda</taxon>
        <taxon>Hexapoda</taxon>
        <taxon>Insecta</taxon>
        <taxon>Pterygota</taxon>
        <taxon>Neoptera</taxon>
        <taxon>Endopterygota</taxon>
        <taxon>Coleoptera</taxon>
        <taxon>Polyphaga</taxon>
        <taxon>Cucujiformia</taxon>
        <taxon>Tenebrionidae</taxon>
        <taxon>Zophobas</taxon>
    </lineage>
</organism>
<dbReference type="PANTHER" id="PTHR13914:SF0">
    <property type="entry name" value="PROLINE DEHYDROGENASE 1, MITOCHONDRIAL"/>
    <property type="match status" value="1"/>
</dbReference>
<comment type="similarity">
    <text evidence="2 5">Belongs to the proline oxidase family.</text>
</comment>
<comment type="cofactor">
    <cofactor evidence="5">
        <name>FAD</name>
        <dbReference type="ChEBI" id="CHEBI:57692"/>
    </cofactor>
</comment>
<protein>
    <recommendedName>
        <fullName evidence="5">Proline dehydrogenase</fullName>
        <ecNumber evidence="5">1.5.5.2</ecNumber>
    </recommendedName>
</protein>
<comment type="caution">
    <text evidence="7">The sequence shown here is derived from an EMBL/GenBank/DDBJ whole genome shotgun (WGS) entry which is preliminary data.</text>
</comment>
<dbReference type="InterPro" id="IPR015659">
    <property type="entry name" value="Proline_oxidase"/>
</dbReference>
<proteinExistence type="inferred from homology"/>
<dbReference type="GO" id="GO:0071949">
    <property type="term" value="F:FAD binding"/>
    <property type="evidence" value="ECO:0007669"/>
    <property type="project" value="TreeGrafter"/>
</dbReference>
<keyword evidence="4 5" id="KW-0642">Proline metabolism</keyword>
<dbReference type="InterPro" id="IPR029041">
    <property type="entry name" value="FAD-linked_oxidoreductase-like"/>
</dbReference>
<dbReference type="Gene3D" id="3.20.20.220">
    <property type="match status" value="2"/>
</dbReference>
<dbReference type="GO" id="GO:0005509">
    <property type="term" value="F:calcium ion binding"/>
    <property type="evidence" value="ECO:0007669"/>
    <property type="project" value="InterPro"/>
</dbReference>
<sequence>FSHLPFLGTPRVYEVIREKYFKVKVISFPLSDMRKSSTSLDFNNFEKAYKHKTIAELVNALLVLRVCRVRKIVSNARYLVTLSYKILGETITNWILRKTFYKHFCGGIDEAEVKLTMNRLKKVNIGTVLDYAAEAEVEERHTVPGGGDVSQDKVSARIYRYEDEKNCDVNAEIALRAVTSSAQHGTGDIILYDLKFFKIICLLESDGFAALKITALTKPELLEHMSLVIKETKALFSSLVSSKETEESKEKTLTLAEFSKSLKQLKFQISQEQINTIFKKINTSKTGAIKYDEWISYLEPTTLSMGVLSNFRNTPSLDEVSIGRVKNMFNRLEMIISCAQRNKVKLLIDAEQSYIQPAIDHLTLSLQRKYNKETPLIYTTIQGYLKNSHENCKTSLNLAKREGWVFACKLVRGAYLVHERARCQQFCYDCPVFSSVEETHKNYNDIALLLLSEYPRCKFMIASHNEDSALLICREMDKRNISKAEGGICFGQLLGMSDHITYNLSQAGYKAYKYVPYGPVKEVLPYLIRRAEENSGLLDSTTKEMSFIRKELYRRFRFW</sequence>
<dbReference type="Proteomes" id="UP001168821">
    <property type="component" value="Unassembled WGS sequence"/>
</dbReference>
<dbReference type="InterPro" id="IPR002048">
    <property type="entry name" value="EF_hand_dom"/>
</dbReference>
<dbReference type="SUPFAM" id="SSF47473">
    <property type="entry name" value="EF-hand"/>
    <property type="match status" value="1"/>
</dbReference>
<evidence type="ECO:0000256" key="3">
    <source>
        <dbReference type="ARBA" id="ARBA00023002"/>
    </source>
</evidence>
<name>A0AA38LZ76_9CUCU</name>
<reference evidence="7" key="1">
    <citation type="journal article" date="2023" name="G3 (Bethesda)">
        <title>Whole genome assemblies of Zophobas morio and Tenebrio molitor.</title>
        <authorList>
            <person name="Kaur S."/>
            <person name="Stinson S.A."/>
            <person name="diCenzo G.C."/>
        </authorList>
    </citation>
    <scope>NUCLEOTIDE SEQUENCE</scope>
    <source>
        <strain evidence="7">QUZm001</strain>
    </source>
</reference>
<evidence type="ECO:0000259" key="6">
    <source>
        <dbReference type="PROSITE" id="PS50222"/>
    </source>
</evidence>
<keyword evidence="8" id="KW-1185">Reference proteome</keyword>
<dbReference type="InterPro" id="IPR011992">
    <property type="entry name" value="EF-hand-dom_pair"/>
</dbReference>